<evidence type="ECO:0000313" key="8">
    <source>
        <dbReference type="Proteomes" id="UP000070400"/>
    </source>
</evidence>
<dbReference type="Proteomes" id="UP000070400">
    <property type="component" value="Unassembled WGS sequence"/>
</dbReference>
<dbReference type="EMBL" id="LHXX01000006">
    <property type="protein sequence ID" value="KXB02716.1"/>
    <property type="molecule type" value="Genomic_DNA"/>
</dbReference>
<evidence type="ECO:0000256" key="6">
    <source>
        <dbReference type="NCBIfam" id="TIGR01487"/>
    </source>
</evidence>
<dbReference type="PROSITE" id="PS01229">
    <property type="entry name" value="COF_2"/>
    <property type="match status" value="1"/>
</dbReference>
<dbReference type="HAMAP" id="MF_01419">
    <property type="entry name" value="GPH_hydrolase_arch"/>
    <property type="match status" value="1"/>
</dbReference>
<proteinExistence type="inferred from homology"/>
<dbReference type="NCBIfam" id="NF002245">
    <property type="entry name" value="PRK01158.1"/>
    <property type="match status" value="1"/>
</dbReference>
<accession>A0A133V8G9</accession>
<protein>
    <recommendedName>
        <fullName evidence="5 6">Phosphoglycolate phosphatase</fullName>
        <shortName evidence="5">PGP</shortName>
        <shortName evidence="5">PGPase</shortName>
        <ecNumber evidence="5 6">3.1.3.18</ecNumber>
    </recommendedName>
</protein>
<dbReference type="Gene3D" id="3.90.1070.10">
    <property type="match status" value="1"/>
</dbReference>
<dbReference type="PANTHER" id="PTHR10000">
    <property type="entry name" value="PHOSPHOSERINE PHOSPHATASE"/>
    <property type="match status" value="1"/>
</dbReference>
<organism evidence="7 8">
    <name type="scientific">candidate division MSBL1 archaeon SCGC-AAA261D19</name>
    <dbReference type="NCBI Taxonomy" id="1698273"/>
    <lineage>
        <taxon>Archaea</taxon>
        <taxon>Methanobacteriati</taxon>
        <taxon>Methanobacteriota</taxon>
        <taxon>candidate division MSBL1</taxon>
    </lineage>
</organism>
<dbReference type="AlphaFoldDB" id="A0A133V8G9"/>
<reference evidence="7 8" key="1">
    <citation type="journal article" date="2016" name="Sci. Rep.">
        <title>Metabolic traits of an uncultured archaeal lineage -MSBL1- from brine pools of the Red Sea.</title>
        <authorList>
            <person name="Mwirichia R."/>
            <person name="Alam I."/>
            <person name="Rashid M."/>
            <person name="Vinu M."/>
            <person name="Ba-Alawi W."/>
            <person name="Anthony Kamau A."/>
            <person name="Kamanda Ngugi D."/>
            <person name="Goker M."/>
            <person name="Klenk H.P."/>
            <person name="Bajic V."/>
            <person name="Stingl U."/>
        </authorList>
    </citation>
    <scope>NUCLEOTIDE SEQUENCE [LARGE SCALE GENOMIC DNA]</scope>
    <source>
        <strain evidence="7">SCGC-AAA261D19</strain>
    </source>
</reference>
<dbReference type="Pfam" id="PF08282">
    <property type="entry name" value="Hydrolase_3"/>
    <property type="match status" value="2"/>
</dbReference>
<keyword evidence="2 5" id="KW-0378">Hydrolase</keyword>
<feature type="active site" description="Nucleophile" evidence="5">
    <location>
        <position position="9"/>
    </location>
</feature>
<keyword evidence="1 5" id="KW-0479">Metal-binding</keyword>
<dbReference type="Gene3D" id="3.40.50.1000">
    <property type="entry name" value="HAD superfamily/HAD-like"/>
    <property type="match status" value="1"/>
</dbReference>
<evidence type="ECO:0000313" key="7">
    <source>
        <dbReference type="EMBL" id="KXB02716.1"/>
    </source>
</evidence>
<dbReference type="InterPro" id="IPR006379">
    <property type="entry name" value="HAD-SF_hydro_IIB"/>
</dbReference>
<evidence type="ECO:0000256" key="5">
    <source>
        <dbReference type="HAMAP-Rule" id="MF_01419"/>
    </source>
</evidence>
<evidence type="ECO:0000256" key="2">
    <source>
        <dbReference type="ARBA" id="ARBA00022801"/>
    </source>
</evidence>
<dbReference type="GO" id="GO:0005829">
    <property type="term" value="C:cytosol"/>
    <property type="evidence" value="ECO:0007669"/>
    <property type="project" value="TreeGrafter"/>
</dbReference>
<dbReference type="PANTHER" id="PTHR10000:SF8">
    <property type="entry name" value="HAD SUPERFAMILY HYDROLASE-LIKE, TYPE 3"/>
    <property type="match status" value="1"/>
</dbReference>
<comment type="catalytic activity">
    <reaction evidence="5">
        <text>2-phosphoglycolate + H2O = glycolate + phosphate</text>
        <dbReference type="Rhea" id="RHEA:14369"/>
        <dbReference type="ChEBI" id="CHEBI:15377"/>
        <dbReference type="ChEBI" id="CHEBI:29805"/>
        <dbReference type="ChEBI" id="CHEBI:43474"/>
        <dbReference type="ChEBI" id="CHEBI:58033"/>
        <dbReference type="EC" id="3.1.3.18"/>
    </reaction>
</comment>
<dbReference type="GO" id="GO:0000287">
    <property type="term" value="F:magnesium ion binding"/>
    <property type="evidence" value="ECO:0007669"/>
    <property type="project" value="InterPro"/>
</dbReference>
<sequence>MLIEAIAIDIDGTITHSNRQLDIAAVDPIRRAEKMGLRVIVATGNVLCFAEATSTLLGTTGPLIAEDGGVVYDKSEDQEYVIGSTEKVDEGVKLLEERFEHLQHTRTSEARHAGRTLERTFDVNKALEVFREAGLDLQVVDSGFAIHIKDPEISKGNALEIVASLLKISTSEIAAIGDAPNDVEMLRKAGTSFAPSNSHPEAKEACSYALDAPHGEGVKKAITKILKERD</sequence>
<feature type="binding site" evidence="5">
    <location>
        <position position="182"/>
    </location>
    <ligand>
        <name>Mg(2+)</name>
        <dbReference type="ChEBI" id="CHEBI:18420"/>
    </ligand>
</feature>
<dbReference type="EC" id="3.1.3.18" evidence="5 6"/>
<keyword evidence="4 5" id="KW-0119">Carbohydrate metabolism</keyword>
<comment type="similarity">
    <text evidence="5">Belongs to the archaeal SPP-like hydrolase family.</text>
</comment>
<comment type="cofactor">
    <cofactor evidence="5">
        <name>Mg(2+)</name>
        <dbReference type="ChEBI" id="CHEBI:18420"/>
    </cofactor>
</comment>
<name>A0A133V8G9_9EURY</name>
<comment type="function">
    <text evidence="5">Catalyzes the dephosphorylation of 2-phosphoglycolate.</text>
</comment>
<dbReference type="SUPFAM" id="SSF56784">
    <property type="entry name" value="HAD-like"/>
    <property type="match status" value="1"/>
</dbReference>
<feature type="binding site" evidence="5">
    <location>
        <position position="11"/>
    </location>
    <ligand>
        <name>Mg(2+)</name>
        <dbReference type="ChEBI" id="CHEBI:18420"/>
    </ligand>
</feature>
<feature type="binding site" evidence="5">
    <location>
        <position position="178"/>
    </location>
    <ligand>
        <name>Mg(2+)</name>
        <dbReference type="ChEBI" id="CHEBI:18420"/>
    </ligand>
</feature>
<evidence type="ECO:0000256" key="3">
    <source>
        <dbReference type="ARBA" id="ARBA00022842"/>
    </source>
</evidence>
<dbReference type="NCBIfam" id="TIGR01487">
    <property type="entry name" value="Pglycolate_arch"/>
    <property type="match status" value="1"/>
</dbReference>
<evidence type="ECO:0000256" key="1">
    <source>
        <dbReference type="ARBA" id="ARBA00022723"/>
    </source>
</evidence>
<gene>
    <name evidence="7" type="ORF">AKJ43_00845</name>
</gene>
<keyword evidence="3 5" id="KW-0460">Magnesium</keyword>
<dbReference type="InterPro" id="IPR006382">
    <property type="entry name" value="PGPase"/>
</dbReference>
<feature type="binding site" evidence="5">
    <location>
        <position position="9"/>
    </location>
    <ligand>
        <name>Mg(2+)</name>
        <dbReference type="ChEBI" id="CHEBI:18420"/>
    </ligand>
</feature>
<dbReference type="NCBIfam" id="TIGR01482">
    <property type="entry name" value="SPP-subfamily"/>
    <property type="match status" value="1"/>
</dbReference>
<dbReference type="GO" id="GO:0008967">
    <property type="term" value="F:phosphoglycolate phosphatase activity"/>
    <property type="evidence" value="ECO:0007669"/>
    <property type="project" value="UniProtKB-UniRule"/>
</dbReference>
<evidence type="ECO:0000256" key="4">
    <source>
        <dbReference type="ARBA" id="ARBA00023277"/>
    </source>
</evidence>
<feature type="binding site" evidence="5">
    <location>
        <position position="155"/>
    </location>
    <ligand>
        <name>substrate</name>
    </ligand>
</feature>
<keyword evidence="8" id="KW-1185">Reference proteome</keyword>
<dbReference type="CDD" id="cd07514">
    <property type="entry name" value="HAD_Pase"/>
    <property type="match status" value="1"/>
</dbReference>
<comment type="caution">
    <text evidence="7">The sequence shown here is derived from an EMBL/GenBank/DDBJ whole genome shotgun (WGS) entry which is preliminary data.</text>
</comment>
<dbReference type="InterPro" id="IPR036412">
    <property type="entry name" value="HAD-like_sf"/>
</dbReference>
<dbReference type="NCBIfam" id="TIGR01484">
    <property type="entry name" value="HAD-SF-IIB"/>
    <property type="match status" value="1"/>
</dbReference>
<dbReference type="InterPro" id="IPR023214">
    <property type="entry name" value="HAD_sf"/>
</dbReference>